<sequence>MYDADADYEEENLVGTFVGTYMPTCSAMWGALIFIRFGIITGQAGLVLALGMTLGSALIVSLTAASVSALSTNGAMAPDGPNGVYFLVTRNLGTLVSVQDGESIYCICKMDIATYF</sequence>
<evidence type="ECO:0000256" key="4">
    <source>
        <dbReference type="ARBA" id="ARBA00023136"/>
    </source>
</evidence>
<feature type="transmembrane region" description="Helical" evidence="5">
    <location>
        <begin position="46"/>
        <end position="70"/>
    </location>
</feature>
<dbReference type="AlphaFoldDB" id="A0A0L0FAP9"/>
<proteinExistence type="predicted"/>
<protein>
    <recommendedName>
        <fullName evidence="8">Amino acid permease/ SLC12A domain-containing protein</fullName>
    </recommendedName>
</protein>
<evidence type="ECO:0000256" key="1">
    <source>
        <dbReference type="ARBA" id="ARBA00004141"/>
    </source>
</evidence>
<keyword evidence="2 5" id="KW-0812">Transmembrane</keyword>
<dbReference type="GO" id="GO:0015377">
    <property type="term" value="F:chloride:monoatomic cation symporter activity"/>
    <property type="evidence" value="ECO:0007669"/>
    <property type="project" value="InterPro"/>
</dbReference>
<reference evidence="6 7" key="1">
    <citation type="submission" date="2011-02" db="EMBL/GenBank/DDBJ databases">
        <title>The Genome Sequence of Sphaeroforma arctica JP610.</title>
        <authorList>
            <consortium name="The Broad Institute Genome Sequencing Platform"/>
            <person name="Russ C."/>
            <person name="Cuomo C."/>
            <person name="Young S.K."/>
            <person name="Zeng Q."/>
            <person name="Gargeya S."/>
            <person name="Alvarado L."/>
            <person name="Berlin A."/>
            <person name="Chapman S.B."/>
            <person name="Chen Z."/>
            <person name="Freedman E."/>
            <person name="Gellesch M."/>
            <person name="Goldberg J."/>
            <person name="Griggs A."/>
            <person name="Gujja S."/>
            <person name="Heilman E."/>
            <person name="Heiman D."/>
            <person name="Howarth C."/>
            <person name="Mehta T."/>
            <person name="Neiman D."/>
            <person name="Pearson M."/>
            <person name="Roberts A."/>
            <person name="Saif S."/>
            <person name="Shea T."/>
            <person name="Shenoy N."/>
            <person name="Sisk P."/>
            <person name="Stolte C."/>
            <person name="Sykes S."/>
            <person name="White J."/>
            <person name="Yandava C."/>
            <person name="Burger G."/>
            <person name="Gray M.W."/>
            <person name="Holland P.W.H."/>
            <person name="King N."/>
            <person name="Lang F.B.F."/>
            <person name="Roger A.J."/>
            <person name="Ruiz-Trillo I."/>
            <person name="Haas B."/>
            <person name="Nusbaum C."/>
            <person name="Birren B."/>
        </authorList>
    </citation>
    <scope>NUCLEOTIDE SEQUENCE [LARGE SCALE GENOMIC DNA]</scope>
    <source>
        <strain evidence="6 7">JP610</strain>
    </source>
</reference>
<dbReference type="InterPro" id="IPR004842">
    <property type="entry name" value="SLC12A_fam"/>
</dbReference>
<keyword evidence="4 5" id="KW-0472">Membrane</keyword>
<keyword evidence="7" id="KW-1185">Reference proteome</keyword>
<dbReference type="PANTHER" id="PTHR11827">
    <property type="entry name" value="SOLUTE CARRIER FAMILY 12, CATION COTRANSPORTERS"/>
    <property type="match status" value="1"/>
</dbReference>
<feature type="transmembrane region" description="Helical" evidence="5">
    <location>
        <begin position="20"/>
        <end position="39"/>
    </location>
</feature>
<name>A0A0L0FAP9_9EUKA</name>
<dbReference type="GO" id="GO:0016020">
    <property type="term" value="C:membrane"/>
    <property type="evidence" value="ECO:0007669"/>
    <property type="project" value="UniProtKB-SubCell"/>
</dbReference>
<dbReference type="eggNOG" id="KOG1288">
    <property type="taxonomic scope" value="Eukaryota"/>
</dbReference>
<evidence type="ECO:0000313" key="6">
    <source>
        <dbReference type="EMBL" id="KNC73824.1"/>
    </source>
</evidence>
<dbReference type="STRING" id="667725.A0A0L0FAP9"/>
<keyword evidence="3 5" id="KW-1133">Transmembrane helix</keyword>
<dbReference type="GeneID" id="25914124"/>
<accession>A0A0L0FAP9</accession>
<dbReference type="EMBL" id="KQ245102">
    <property type="protein sequence ID" value="KNC73824.1"/>
    <property type="molecule type" value="Genomic_DNA"/>
</dbReference>
<evidence type="ECO:0000313" key="7">
    <source>
        <dbReference type="Proteomes" id="UP000054560"/>
    </source>
</evidence>
<dbReference type="OrthoDB" id="2020542at2759"/>
<evidence type="ECO:0000256" key="3">
    <source>
        <dbReference type="ARBA" id="ARBA00022989"/>
    </source>
</evidence>
<organism evidence="6 7">
    <name type="scientific">Sphaeroforma arctica JP610</name>
    <dbReference type="NCBI Taxonomy" id="667725"/>
    <lineage>
        <taxon>Eukaryota</taxon>
        <taxon>Ichthyosporea</taxon>
        <taxon>Ichthyophonida</taxon>
        <taxon>Sphaeroforma</taxon>
    </lineage>
</organism>
<evidence type="ECO:0000256" key="2">
    <source>
        <dbReference type="ARBA" id="ARBA00022692"/>
    </source>
</evidence>
<dbReference type="PANTHER" id="PTHR11827:SF72">
    <property type="entry name" value="GH08340P"/>
    <property type="match status" value="1"/>
</dbReference>
<gene>
    <name evidence="6" type="ORF">SARC_13620</name>
</gene>
<dbReference type="RefSeq" id="XP_014147726.1">
    <property type="nucleotide sequence ID" value="XM_014292251.1"/>
</dbReference>
<dbReference type="Proteomes" id="UP000054560">
    <property type="component" value="Unassembled WGS sequence"/>
</dbReference>
<evidence type="ECO:0000256" key="5">
    <source>
        <dbReference type="SAM" id="Phobius"/>
    </source>
</evidence>
<evidence type="ECO:0008006" key="8">
    <source>
        <dbReference type="Google" id="ProtNLM"/>
    </source>
</evidence>
<comment type="subcellular location">
    <subcellularLocation>
        <location evidence="1">Membrane</location>
        <topology evidence="1">Multi-pass membrane protein</topology>
    </subcellularLocation>
</comment>